<dbReference type="InterPro" id="IPR051531">
    <property type="entry name" value="N-acetyltransferase"/>
</dbReference>
<keyword evidence="2" id="KW-0012">Acyltransferase</keyword>
<sequence>MNHLPSFQTARLRLRPIALQDAPALLEMSATRPPRQWIGYNALADMEAAEIFVEWMMMIGRKAIPDICWAVERLETPGLIGLCQFKQWDPVERVALLGYELAQAHQGRGFMTEAVQALVWGCFQGFGLRHLDAHVHPDNAPSLRLLHRLGFIEQCVLHGEGQWDGETHDMLLFRRFAEAAQPAAEAPAAVAAPTRDGRDGQRSPTRHGRAARSGAPAPSHAGA</sequence>
<comment type="similarity">
    <text evidence="3">Belongs to the acetyltransferase family. RimJ subfamily.</text>
</comment>
<protein>
    <submittedName>
        <fullName evidence="6">Ribosomal-protein-alanine N-acetyltransferase</fullName>
    </submittedName>
</protein>
<organism evidence="6 7">
    <name type="scientific">Paracidovorax anthurii</name>
    <dbReference type="NCBI Taxonomy" id="78229"/>
    <lineage>
        <taxon>Bacteria</taxon>
        <taxon>Pseudomonadati</taxon>
        <taxon>Pseudomonadota</taxon>
        <taxon>Betaproteobacteria</taxon>
        <taxon>Burkholderiales</taxon>
        <taxon>Comamonadaceae</taxon>
        <taxon>Paracidovorax</taxon>
    </lineage>
</organism>
<evidence type="ECO:0000256" key="1">
    <source>
        <dbReference type="ARBA" id="ARBA00022679"/>
    </source>
</evidence>
<proteinExistence type="inferred from homology"/>
<evidence type="ECO:0000313" key="6">
    <source>
        <dbReference type="EMBL" id="RAR76489.1"/>
    </source>
</evidence>
<dbReference type="AlphaFoldDB" id="A0A328YRN2"/>
<dbReference type="PANTHER" id="PTHR43792">
    <property type="entry name" value="GNAT FAMILY, PUTATIVE (AFU_ORTHOLOGUE AFUA_3G00765)-RELATED-RELATED"/>
    <property type="match status" value="1"/>
</dbReference>
<dbReference type="Gene3D" id="3.40.630.30">
    <property type="match status" value="1"/>
</dbReference>
<evidence type="ECO:0000313" key="7">
    <source>
        <dbReference type="Proteomes" id="UP000248856"/>
    </source>
</evidence>
<dbReference type="Pfam" id="PF13302">
    <property type="entry name" value="Acetyltransf_3"/>
    <property type="match status" value="1"/>
</dbReference>
<reference evidence="6 7" key="1">
    <citation type="submission" date="2018-06" db="EMBL/GenBank/DDBJ databases">
        <title>Genomic Encyclopedia of Archaeal and Bacterial Type Strains, Phase II (KMG-II): from individual species to whole genera.</title>
        <authorList>
            <person name="Goeker M."/>
        </authorList>
    </citation>
    <scope>NUCLEOTIDE SEQUENCE [LARGE SCALE GENOMIC DNA]</scope>
    <source>
        <strain evidence="6 7">CFPB 3232</strain>
    </source>
</reference>
<dbReference type="OrthoDB" id="5295305at2"/>
<comment type="caution">
    <text evidence="6">The sequence shown here is derived from an EMBL/GenBank/DDBJ whole genome shotgun (WGS) entry which is preliminary data.</text>
</comment>
<dbReference type="RefSeq" id="WP_111880551.1">
    <property type="nucleotide sequence ID" value="NZ_CBCSGC010000033.1"/>
</dbReference>
<feature type="compositionally biased region" description="Low complexity" evidence="4">
    <location>
        <begin position="184"/>
        <end position="193"/>
    </location>
</feature>
<dbReference type="PROSITE" id="PS51186">
    <property type="entry name" value="GNAT"/>
    <property type="match status" value="1"/>
</dbReference>
<dbReference type="SUPFAM" id="SSF55729">
    <property type="entry name" value="Acyl-CoA N-acyltransferases (Nat)"/>
    <property type="match status" value="1"/>
</dbReference>
<dbReference type="EMBL" id="QLTA01000047">
    <property type="protein sequence ID" value="RAR76489.1"/>
    <property type="molecule type" value="Genomic_DNA"/>
</dbReference>
<name>A0A328YRN2_9BURK</name>
<evidence type="ECO:0000259" key="5">
    <source>
        <dbReference type="PROSITE" id="PS51186"/>
    </source>
</evidence>
<dbReference type="InterPro" id="IPR000182">
    <property type="entry name" value="GNAT_dom"/>
</dbReference>
<dbReference type="Proteomes" id="UP000248856">
    <property type="component" value="Unassembled WGS sequence"/>
</dbReference>
<gene>
    <name evidence="6" type="ORF">AX018_104732</name>
</gene>
<evidence type="ECO:0000256" key="3">
    <source>
        <dbReference type="ARBA" id="ARBA00038502"/>
    </source>
</evidence>
<dbReference type="InterPro" id="IPR016181">
    <property type="entry name" value="Acyl_CoA_acyltransferase"/>
</dbReference>
<accession>A0A328YRN2</accession>
<evidence type="ECO:0000256" key="4">
    <source>
        <dbReference type="SAM" id="MobiDB-lite"/>
    </source>
</evidence>
<keyword evidence="1 6" id="KW-0808">Transferase</keyword>
<feature type="domain" description="N-acetyltransferase" evidence="5">
    <location>
        <begin position="12"/>
        <end position="178"/>
    </location>
</feature>
<dbReference type="PANTHER" id="PTHR43792:SF8">
    <property type="entry name" value="[RIBOSOMAL PROTEIN US5]-ALANINE N-ACETYLTRANSFERASE"/>
    <property type="match status" value="1"/>
</dbReference>
<keyword evidence="7" id="KW-1185">Reference proteome</keyword>
<evidence type="ECO:0000256" key="2">
    <source>
        <dbReference type="ARBA" id="ARBA00023315"/>
    </source>
</evidence>
<feature type="region of interest" description="Disordered" evidence="4">
    <location>
        <begin position="184"/>
        <end position="223"/>
    </location>
</feature>
<dbReference type="GO" id="GO:0016747">
    <property type="term" value="F:acyltransferase activity, transferring groups other than amino-acyl groups"/>
    <property type="evidence" value="ECO:0007669"/>
    <property type="project" value="InterPro"/>
</dbReference>